<comment type="subcellular location">
    <subcellularLocation>
        <location evidence="1">Cell membrane</location>
        <topology evidence="1">Multi-pass membrane protein</topology>
    </subcellularLocation>
</comment>
<protein>
    <submittedName>
        <fullName evidence="8">Putative permease</fullName>
    </submittedName>
</protein>
<feature type="transmembrane region" description="Helical" evidence="7">
    <location>
        <begin position="277"/>
        <end position="294"/>
    </location>
</feature>
<feature type="transmembrane region" description="Helical" evidence="7">
    <location>
        <begin position="247"/>
        <end position="265"/>
    </location>
</feature>
<evidence type="ECO:0000256" key="3">
    <source>
        <dbReference type="ARBA" id="ARBA00022475"/>
    </source>
</evidence>
<feature type="transmembrane region" description="Helical" evidence="7">
    <location>
        <begin position="61"/>
        <end position="83"/>
    </location>
</feature>
<dbReference type="EMBL" id="ADGK01000184">
    <property type="protein sequence ID" value="EFE22746.1"/>
    <property type="molecule type" value="Genomic_DNA"/>
</dbReference>
<evidence type="ECO:0000313" key="8">
    <source>
        <dbReference type="EMBL" id="EFE22746.1"/>
    </source>
</evidence>
<accession>D4F660</accession>
<dbReference type="HOGENOM" id="CLU_059148_1_0_6"/>
<dbReference type="AlphaFoldDB" id="D4F660"/>
<dbReference type="InterPro" id="IPR005524">
    <property type="entry name" value="DUF318"/>
</dbReference>
<gene>
    <name evidence="8" type="ORF">EDWATA_02240</name>
</gene>
<dbReference type="Proteomes" id="UP000003692">
    <property type="component" value="Unassembled WGS sequence"/>
</dbReference>
<proteinExistence type="inferred from homology"/>
<feature type="transmembrane region" description="Helical" evidence="7">
    <location>
        <begin position="306"/>
        <end position="328"/>
    </location>
</feature>
<feature type="transmembrane region" description="Helical" evidence="7">
    <location>
        <begin position="95"/>
        <end position="118"/>
    </location>
</feature>
<sequence>MKEIKMTDWLLMVQNAAQMLLVLAIELSLLFLLISTGVNWLRCKVPNNKIQTIMGSRQGKGYLIASLLGAITPFCSCSTIPMLRGMLQARAGFGPTLTFLFVSPLLNPIIIGLMWATFGWKITTLYSLIALSVSVVAGWALNKLEFSRFVIPMRDNAQRDAISCPSASLSKPQEAQEVSGNMKLQIQLFSPTTTSCRSNSAIKSPSQKRMINTICCSPKQNSVRRTQWSSSVLKSSFAEAWQQFKKVAPYLIIGILIGSIIYGFVPAEWISNHAGSNNPFAIILSAVIGIPLYIRAEAVIPLASVLLGKGMSIGAVMALIIGSAGASITEVILLKSMFRMPMIVAFVSIILGMAILMGYIALLFF</sequence>
<dbReference type="GO" id="GO:0005886">
    <property type="term" value="C:plasma membrane"/>
    <property type="evidence" value="ECO:0007669"/>
    <property type="project" value="UniProtKB-SubCell"/>
</dbReference>
<evidence type="ECO:0000313" key="9">
    <source>
        <dbReference type="Proteomes" id="UP000003692"/>
    </source>
</evidence>
<evidence type="ECO:0000256" key="1">
    <source>
        <dbReference type="ARBA" id="ARBA00004651"/>
    </source>
</evidence>
<name>D4F660_EDWTA</name>
<feature type="transmembrane region" description="Helical" evidence="7">
    <location>
        <begin position="340"/>
        <end position="364"/>
    </location>
</feature>
<comment type="similarity">
    <text evidence="2">Belongs to the UPF0718 family.</text>
</comment>
<evidence type="ECO:0000256" key="4">
    <source>
        <dbReference type="ARBA" id="ARBA00022692"/>
    </source>
</evidence>
<dbReference type="PANTHER" id="PTHR42775">
    <property type="entry name" value="PERMEASE RV2963-RELATED"/>
    <property type="match status" value="1"/>
</dbReference>
<dbReference type="Pfam" id="PF03773">
    <property type="entry name" value="ArsP_1"/>
    <property type="match status" value="1"/>
</dbReference>
<keyword evidence="3" id="KW-1003">Cell membrane</keyword>
<comment type="caution">
    <text evidence="8">The sequence shown here is derived from an EMBL/GenBank/DDBJ whole genome shotgun (WGS) entry which is preliminary data.</text>
</comment>
<dbReference type="PANTHER" id="PTHR42775:SF2">
    <property type="entry name" value="PERMEASE"/>
    <property type="match status" value="1"/>
</dbReference>
<feature type="transmembrane region" description="Helical" evidence="7">
    <location>
        <begin position="124"/>
        <end position="144"/>
    </location>
</feature>
<keyword evidence="5 7" id="KW-1133">Transmembrane helix</keyword>
<dbReference type="InterPro" id="IPR053166">
    <property type="entry name" value="UPF0718_permease"/>
</dbReference>
<keyword evidence="4 7" id="KW-0812">Transmembrane</keyword>
<evidence type="ECO:0000256" key="7">
    <source>
        <dbReference type="SAM" id="Phobius"/>
    </source>
</evidence>
<evidence type="ECO:0000256" key="2">
    <source>
        <dbReference type="ARBA" id="ARBA00006386"/>
    </source>
</evidence>
<feature type="transmembrane region" description="Helical" evidence="7">
    <location>
        <begin position="20"/>
        <end position="41"/>
    </location>
</feature>
<keyword evidence="6 7" id="KW-0472">Membrane</keyword>
<reference evidence="8 9" key="1">
    <citation type="submission" date="2010-02" db="EMBL/GenBank/DDBJ databases">
        <authorList>
            <person name="Weinstock G."/>
            <person name="Sodergren E."/>
            <person name="Clifton S."/>
            <person name="Fulton L."/>
            <person name="Fulton B."/>
            <person name="Courtney L."/>
            <person name="Fronick C."/>
            <person name="Harrison M."/>
            <person name="Strong C."/>
            <person name="Farmer C."/>
            <person name="Delahaunty K."/>
            <person name="Markovic C."/>
            <person name="Hall O."/>
            <person name="Minx P."/>
            <person name="Tomlinson C."/>
            <person name="Mitreva M."/>
            <person name="Nelson J."/>
            <person name="Hou S."/>
            <person name="Wollam A."/>
            <person name="Pepin K.H."/>
            <person name="Johnson M."/>
            <person name="Bhonagiri V."/>
            <person name="Zhang X."/>
            <person name="Suruliraj S."/>
            <person name="Warren W."/>
            <person name="Chinwalla A."/>
            <person name="Mardis E.R."/>
            <person name="Wilson R.K."/>
        </authorList>
    </citation>
    <scope>NUCLEOTIDE SEQUENCE [LARGE SCALE GENOMIC DNA]</scope>
    <source>
        <strain evidence="8 9">ATCC 23685</strain>
    </source>
</reference>
<evidence type="ECO:0000256" key="6">
    <source>
        <dbReference type="ARBA" id="ARBA00023136"/>
    </source>
</evidence>
<organism evidence="8 9">
    <name type="scientific">Edwardsiella tarda ATCC 23685</name>
    <dbReference type="NCBI Taxonomy" id="500638"/>
    <lineage>
        <taxon>Bacteria</taxon>
        <taxon>Pseudomonadati</taxon>
        <taxon>Pseudomonadota</taxon>
        <taxon>Gammaproteobacteria</taxon>
        <taxon>Enterobacterales</taxon>
        <taxon>Hafniaceae</taxon>
        <taxon>Edwardsiella</taxon>
    </lineage>
</organism>
<evidence type="ECO:0000256" key="5">
    <source>
        <dbReference type="ARBA" id="ARBA00022989"/>
    </source>
</evidence>